<evidence type="ECO:0008006" key="7">
    <source>
        <dbReference type="Google" id="ProtNLM"/>
    </source>
</evidence>
<accession>A0ABQ9EX58</accession>
<keyword evidence="6" id="KW-1185">Reference proteome</keyword>
<evidence type="ECO:0000313" key="5">
    <source>
        <dbReference type="EMBL" id="KAJ8309756.1"/>
    </source>
</evidence>
<evidence type="ECO:0000313" key="6">
    <source>
        <dbReference type="Proteomes" id="UP001217089"/>
    </source>
</evidence>
<dbReference type="InterPro" id="IPR000061">
    <property type="entry name" value="Surp"/>
</dbReference>
<dbReference type="PROSITE" id="PS51391">
    <property type="entry name" value="CID"/>
    <property type="match status" value="1"/>
</dbReference>
<sequence>MCCDNFLFFRPLLCVIHRMIEFVVREGPMFEAMIMNREISNPMFRFLFDNQSPAHVYYRWKLFTILQGDSPYRWRTDEFRMFRNGSLWKPPPMNPYTQGMPDELIKQSEKVVPEPPGPKKGQLTDGQRDRLEDMLRDLTPERGKIGDAMVWCLDHAESAEEIVECISESLSILQTPIPKKIARLFLVSDILFNSSAKVPNASFFRKCFQQKLQDVFKDVHETYESIEGRLKAEQFKQKVMGIFRAWEDWAIYPNDFLINLQNVFLGLVPSSLKEAWALSEDVEDHHEADLDGAPLEDLDGEPIDGMVMKDLPVKSLVDVDADSNEDIDGAPLESDIDGKPLESEPRESKFVKSKWEEVDETELEAQAMTTSKWDLLDQGSEGEEEEKSTNAEEPYEDIDGAPLDEDNSQENSDEGSYQDDSLMDYQQKQEMSEERRAKLREIEMKVVKYQDELEAGKRSRKMHLSLHEQVQHYRRKLLMKEMNDSPSSRESRKRHRSHSASPHGYRTVILDSPKSRSRRTKSPKRSKRSRSRSRKRSSSRSPSRHRSKHKKSKHREDR</sequence>
<dbReference type="Pfam" id="PF04818">
    <property type="entry name" value="CID"/>
    <property type="match status" value="1"/>
</dbReference>
<reference evidence="5 6" key="1">
    <citation type="submission" date="2022-12" db="EMBL/GenBank/DDBJ databases">
        <title>Chromosome-level genome of Tegillarca granosa.</title>
        <authorList>
            <person name="Kim J."/>
        </authorList>
    </citation>
    <scope>NUCLEOTIDE SEQUENCE [LARGE SCALE GENOMIC DNA]</scope>
    <source>
        <strain evidence="5">Teg-2019</strain>
        <tissue evidence="5">Adductor muscle</tissue>
    </source>
</reference>
<dbReference type="Gene3D" id="6.10.140.420">
    <property type="match status" value="1"/>
</dbReference>
<dbReference type="Pfam" id="PF01805">
    <property type="entry name" value="Surp"/>
    <property type="match status" value="1"/>
</dbReference>
<evidence type="ECO:0000259" key="3">
    <source>
        <dbReference type="PROSITE" id="PS50128"/>
    </source>
</evidence>
<dbReference type="EMBL" id="JARBDR010000640">
    <property type="protein sequence ID" value="KAJ8309756.1"/>
    <property type="molecule type" value="Genomic_DNA"/>
</dbReference>
<dbReference type="InterPro" id="IPR008942">
    <property type="entry name" value="ENTH_VHS"/>
</dbReference>
<feature type="compositionally biased region" description="Basic residues" evidence="2">
    <location>
        <begin position="515"/>
        <end position="558"/>
    </location>
</feature>
<feature type="domain" description="SURP motif" evidence="3">
    <location>
        <begin position="15"/>
        <end position="58"/>
    </location>
</feature>
<evidence type="ECO:0000259" key="4">
    <source>
        <dbReference type="PROSITE" id="PS51391"/>
    </source>
</evidence>
<dbReference type="CDD" id="cd21370">
    <property type="entry name" value="cwf21_SR140"/>
    <property type="match status" value="1"/>
</dbReference>
<feature type="compositionally biased region" description="Polar residues" evidence="2">
    <location>
        <begin position="418"/>
        <end position="429"/>
    </location>
</feature>
<dbReference type="Gene3D" id="1.10.10.790">
    <property type="entry name" value="Surp module"/>
    <property type="match status" value="1"/>
</dbReference>
<dbReference type="SMART" id="SM00648">
    <property type="entry name" value="SWAP"/>
    <property type="match status" value="1"/>
</dbReference>
<dbReference type="SMART" id="SM00582">
    <property type="entry name" value="RPR"/>
    <property type="match status" value="1"/>
</dbReference>
<feature type="region of interest" description="Disordered" evidence="2">
    <location>
        <begin position="454"/>
        <end position="558"/>
    </location>
</feature>
<gene>
    <name evidence="5" type="ORF">KUTeg_011621</name>
</gene>
<dbReference type="Proteomes" id="UP001217089">
    <property type="component" value="Unassembled WGS sequence"/>
</dbReference>
<dbReference type="Pfam" id="PF08312">
    <property type="entry name" value="cwf21"/>
    <property type="match status" value="1"/>
</dbReference>
<evidence type="ECO:0000256" key="2">
    <source>
        <dbReference type="SAM" id="MobiDB-lite"/>
    </source>
</evidence>
<protein>
    <recommendedName>
        <fullName evidence="7">U2 snRNP-associated SURP motif-containing protein</fullName>
    </recommendedName>
</protein>
<dbReference type="Gene3D" id="1.25.40.90">
    <property type="match status" value="1"/>
</dbReference>
<proteinExistence type="predicted"/>
<feature type="compositionally biased region" description="Basic and acidic residues" evidence="2">
    <location>
        <begin position="478"/>
        <end position="490"/>
    </location>
</feature>
<dbReference type="InterPro" id="IPR006569">
    <property type="entry name" value="CID_dom"/>
</dbReference>
<dbReference type="InterPro" id="IPR051485">
    <property type="entry name" value="SR-CTD_assoc_factor"/>
</dbReference>
<dbReference type="SUPFAM" id="SSF48464">
    <property type="entry name" value="ENTH/VHS domain"/>
    <property type="match status" value="1"/>
</dbReference>
<dbReference type="InterPro" id="IPR047488">
    <property type="entry name" value="SR140_cwf21"/>
</dbReference>
<dbReference type="SMART" id="SM01115">
    <property type="entry name" value="cwf21"/>
    <property type="match status" value="1"/>
</dbReference>
<name>A0ABQ9EX58_TEGGR</name>
<feature type="compositionally biased region" description="Acidic residues" evidence="2">
    <location>
        <begin position="393"/>
        <end position="417"/>
    </location>
</feature>
<feature type="domain" description="CID" evidence="4">
    <location>
        <begin position="123"/>
        <end position="268"/>
    </location>
</feature>
<dbReference type="InterPro" id="IPR013170">
    <property type="entry name" value="mRNA_splic_Cwf21_dom"/>
</dbReference>
<evidence type="ECO:0000256" key="1">
    <source>
        <dbReference type="ARBA" id="ARBA00022884"/>
    </source>
</evidence>
<keyword evidence="1" id="KW-0694">RNA-binding</keyword>
<dbReference type="PANTHER" id="PTHR23140">
    <property type="entry name" value="RNA PROCESSING PROTEIN LD23810P"/>
    <property type="match status" value="1"/>
</dbReference>
<feature type="compositionally biased region" description="Basic and acidic residues" evidence="2">
    <location>
        <begin position="336"/>
        <end position="356"/>
    </location>
</feature>
<feature type="region of interest" description="Disordered" evidence="2">
    <location>
        <begin position="324"/>
        <end position="436"/>
    </location>
</feature>
<dbReference type="SUPFAM" id="SSF109905">
    <property type="entry name" value="Surp module (SWAP domain)"/>
    <property type="match status" value="1"/>
</dbReference>
<dbReference type="PANTHER" id="PTHR23140:SF0">
    <property type="entry name" value="U2 SNRNP-ASSOCIATED SURP MOTIF-CONTAINING PROTEIN"/>
    <property type="match status" value="1"/>
</dbReference>
<dbReference type="InterPro" id="IPR035967">
    <property type="entry name" value="SWAP/Surp_sf"/>
</dbReference>
<comment type="caution">
    <text evidence="5">The sequence shown here is derived from an EMBL/GenBank/DDBJ whole genome shotgun (WGS) entry which is preliminary data.</text>
</comment>
<organism evidence="5 6">
    <name type="scientific">Tegillarca granosa</name>
    <name type="common">Malaysian cockle</name>
    <name type="synonym">Anadara granosa</name>
    <dbReference type="NCBI Taxonomy" id="220873"/>
    <lineage>
        <taxon>Eukaryota</taxon>
        <taxon>Metazoa</taxon>
        <taxon>Spiralia</taxon>
        <taxon>Lophotrochozoa</taxon>
        <taxon>Mollusca</taxon>
        <taxon>Bivalvia</taxon>
        <taxon>Autobranchia</taxon>
        <taxon>Pteriomorphia</taxon>
        <taxon>Arcoida</taxon>
        <taxon>Arcoidea</taxon>
        <taxon>Arcidae</taxon>
        <taxon>Tegillarca</taxon>
    </lineage>
</organism>
<dbReference type="PROSITE" id="PS50128">
    <property type="entry name" value="SURP"/>
    <property type="match status" value="1"/>
</dbReference>